<proteinExistence type="predicted"/>
<dbReference type="AlphaFoldDB" id="A0A380TME4"/>
<accession>A0A380TME4</accession>
<dbReference type="EMBL" id="UIDG01000651">
    <property type="protein sequence ID" value="SUS08919.1"/>
    <property type="molecule type" value="Genomic_DNA"/>
</dbReference>
<sequence>MTRPSKGDPVPAEKGDRDSEVGWRFGVKKVERRYLPASIDASARHQPRHPANSAPAGLEVAAREDDCRGRACPLPDGVNRRHSQGL</sequence>
<evidence type="ECO:0000313" key="2">
    <source>
        <dbReference type="EMBL" id="SUS08919.1"/>
    </source>
</evidence>
<feature type="region of interest" description="Disordered" evidence="1">
    <location>
        <begin position="1"/>
        <end position="22"/>
    </location>
</feature>
<feature type="region of interest" description="Disordered" evidence="1">
    <location>
        <begin position="39"/>
        <end position="59"/>
    </location>
</feature>
<feature type="compositionally biased region" description="Basic and acidic residues" evidence="1">
    <location>
        <begin position="11"/>
        <end position="21"/>
    </location>
</feature>
<evidence type="ECO:0000256" key="1">
    <source>
        <dbReference type="SAM" id="MobiDB-lite"/>
    </source>
</evidence>
<protein>
    <submittedName>
        <fullName evidence="2">Uncharacterized protein</fullName>
    </submittedName>
</protein>
<reference evidence="2" key="1">
    <citation type="submission" date="2018-07" db="EMBL/GenBank/DDBJ databases">
        <authorList>
            <person name="Quirk P.G."/>
            <person name="Krulwich T.A."/>
        </authorList>
    </citation>
    <scope>NUCLEOTIDE SEQUENCE</scope>
</reference>
<organism evidence="2">
    <name type="scientific">metagenome</name>
    <dbReference type="NCBI Taxonomy" id="256318"/>
    <lineage>
        <taxon>unclassified sequences</taxon>
        <taxon>metagenomes</taxon>
    </lineage>
</organism>
<gene>
    <name evidence="2" type="ORF">DF3PB_950009</name>
</gene>
<name>A0A380TME4_9ZZZZ</name>